<evidence type="ECO:0000313" key="3">
    <source>
        <dbReference type="EMBL" id="KAG1312275.1"/>
    </source>
</evidence>
<dbReference type="InterPro" id="IPR036397">
    <property type="entry name" value="RNaseH_sf"/>
</dbReference>
<dbReference type="InterPro" id="IPR038717">
    <property type="entry name" value="Tc1-like_DDE_dom"/>
</dbReference>
<dbReference type="Gene3D" id="3.30.420.10">
    <property type="entry name" value="Ribonuclease H-like superfamily/Ribonuclease H"/>
    <property type="match status" value="1"/>
</dbReference>
<dbReference type="AlphaFoldDB" id="A0A9P6XEZ9"/>
<gene>
    <name evidence="3" type="ORF">G6F64_003152</name>
</gene>
<sequence length="125" mass="14087">MHRSRAWSQRGTQAIVESLSTRAVSRTIIGAISAFGIVIVISVDPVIIEGGNISIYLPPYSPELNSIEQFWKVLKDGVSRNNLKDVETLTSRVIEESEDVPVEQLQHFIQYSINCFPKYLNKEPL</sequence>
<feature type="domain" description="Tc1-like transposase DDE" evidence="2">
    <location>
        <begin position="55"/>
        <end position="89"/>
    </location>
</feature>
<dbReference type="EMBL" id="JAANQT010000298">
    <property type="protein sequence ID" value="KAG1312275.1"/>
    <property type="molecule type" value="Genomic_DNA"/>
</dbReference>
<dbReference type="Proteomes" id="UP000716291">
    <property type="component" value="Unassembled WGS sequence"/>
</dbReference>
<dbReference type="GO" id="GO:0003676">
    <property type="term" value="F:nucleic acid binding"/>
    <property type="evidence" value="ECO:0007669"/>
    <property type="project" value="InterPro"/>
</dbReference>
<keyword evidence="1" id="KW-1133">Transmembrane helix</keyword>
<reference evidence="3" key="1">
    <citation type="journal article" date="2020" name="Microb. Genom.">
        <title>Genetic diversity of clinical and environmental Mucorales isolates obtained from an investigation of mucormycosis cases among solid organ transplant recipients.</title>
        <authorList>
            <person name="Nguyen M.H."/>
            <person name="Kaul D."/>
            <person name="Muto C."/>
            <person name="Cheng S.J."/>
            <person name="Richter R.A."/>
            <person name="Bruno V.M."/>
            <person name="Liu G."/>
            <person name="Beyhan S."/>
            <person name="Sundermann A.J."/>
            <person name="Mounaud S."/>
            <person name="Pasculle A.W."/>
            <person name="Nierman W.C."/>
            <person name="Driscoll E."/>
            <person name="Cumbie R."/>
            <person name="Clancy C.J."/>
            <person name="Dupont C.L."/>
        </authorList>
    </citation>
    <scope>NUCLEOTIDE SEQUENCE</scope>
    <source>
        <strain evidence="3">GL11</strain>
    </source>
</reference>
<organism evidence="3 4">
    <name type="scientific">Rhizopus oryzae</name>
    <name type="common">Mucormycosis agent</name>
    <name type="synonym">Rhizopus arrhizus var. delemar</name>
    <dbReference type="NCBI Taxonomy" id="64495"/>
    <lineage>
        <taxon>Eukaryota</taxon>
        <taxon>Fungi</taxon>
        <taxon>Fungi incertae sedis</taxon>
        <taxon>Mucoromycota</taxon>
        <taxon>Mucoromycotina</taxon>
        <taxon>Mucoromycetes</taxon>
        <taxon>Mucorales</taxon>
        <taxon>Mucorineae</taxon>
        <taxon>Rhizopodaceae</taxon>
        <taxon>Rhizopus</taxon>
    </lineage>
</organism>
<dbReference type="Pfam" id="PF13358">
    <property type="entry name" value="DDE_3"/>
    <property type="match status" value="1"/>
</dbReference>
<protein>
    <recommendedName>
        <fullName evidence="2">Tc1-like transposase DDE domain-containing protein</fullName>
    </recommendedName>
</protein>
<keyword evidence="4" id="KW-1185">Reference proteome</keyword>
<proteinExistence type="predicted"/>
<keyword evidence="1" id="KW-0812">Transmembrane</keyword>
<dbReference type="PANTHER" id="PTHR46564">
    <property type="entry name" value="TRANSPOSASE"/>
    <property type="match status" value="1"/>
</dbReference>
<dbReference type="OrthoDB" id="2266637at2759"/>
<dbReference type="PANTHER" id="PTHR46564:SF1">
    <property type="entry name" value="TRANSPOSASE"/>
    <property type="match status" value="1"/>
</dbReference>
<keyword evidence="1" id="KW-0472">Membrane</keyword>
<evidence type="ECO:0000313" key="4">
    <source>
        <dbReference type="Proteomes" id="UP000716291"/>
    </source>
</evidence>
<comment type="caution">
    <text evidence="3">The sequence shown here is derived from an EMBL/GenBank/DDBJ whole genome shotgun (WGS) entry which is preliminary data.</text>
</comment>
<feature type="transmembrane region" description="Helical" evidence="1">
    <location>
        <begin position="28"/>
        <end position="48"/>
    </location>
</feature>
<evidence type="ECO:0000259" key="2">
    <source>
        <dbReference type="Pfam" id="PF13358"/>
    </source>
</evidence>
<evidence type="ECO:0000256" key="1">
    <source>
        <dbReference type="SAM" id="Phobius"/>
    </source>
</evidence>
<name>A0A9P6XEZ9_RHIOR</name>
<accession>A0A9P6XEZ9</accession>